<reference evidence="1 2" key="1">
    <citation type="journal article" date="2015" name="Stand. Genomic Sci.">
        <title>Genomic Encyclopedia of Bacterial and Archaeal Type Strains, Phase III: the genomes of soil and plant-associated and newly described type strains.</title>
        <authorList>
            <person name="Whitman W.B."/>
            <person name="Woyke T."/>
            <person name="Klenk H.P."/>
            <person name="Zhou Y."/>
            <person name="Lilburn T.G."/>
            <person name="Beck B.J."/>
            <person name="De Vos P."/>
            <person name="Vandamme P."/>
            <person name="Eisen J.A."/>
            <person name="Garrity G."/>
            <person name="Hugenholtz P."/>
            <person name="Kyrpides N.C."/>
        </authorList>
    </citation>
    <scope>NUCLEOTIDE SEQUENCE [LARGE SCALE GENOMIC DNA]</scope>
    <source>
        <strain evidence="1 2">ASC-9842</strain>
    </source>
</reference>
<dbReference type="RefSeq" id="WP_157994692.1">
    <property type="nucleotide sequence ID" value="NZ_SGXM01000003.1"/>
</dbReference>
<evidence type="ECO:0000313" key="2">
    <source>
        <dbReference type="Proteomes" id="UP000291078"/>
    </source>
</evidence>
<comment type="caution">
    <text evidence="1">The sequence shown here is derived from an EMBL/GenBank/DDBJ whole genome shotgun (WGS) entry which is preliminary data.</text>
</comment>
<proteinExistence type="predicted"/>
<evidence type="ECO:0000313" key="1">
    <source>
        <dbReference type="EMBL" id="RZT38386.1"/>
    </source>
</evidence>
<keyword evidence="2" id="KW-1185">Reference proteome</keyword>
<dbReference type="Proteomes" id="UP000291078">
    <property type="component" value="Unassembled WGS sequence"/>
</dbReference>
<dbReference type="EMBL" id="SGXM01000003">
    <property type="protein sequence ID" value="RZT38386.1"/>
    <property type="molecule type" value="Genomic_DNA"/>
</dbReference>
<name>A0A4Q7RWQ0_9BURK</name>
<organism evidence="1 2">
    <name type="scientific">Cupriavidus agavae</name>
    <dbReference type="NCBI Taxonomy" id="1001822"/>
    <lineage>
        <taxon>Bacteria</taxon>
        <taxon>Pseudomonadati</taxon>
        <taxon>Pseudomonadota</taxon>
        <taxon>Betaproteobacteria</taxon>
        <taxon>Burkholderiales</taxon>
        <taxon>Burkholderiaceae</taxon>
        <taxon>Cupriavidus</taxon>
    </lineage>
</organism>
<sequence>MQYDAKAVANFFLDLADPANAKTDAEASVFMFWWPGTESNRRHKDFQNR</sequence>
<accession>A0A4Q7RWQ0</accession>
<dbReference type="AlphaFoldDB" id="A0A4Q7RWQ0"/>
<gene>
    <name evidence="1" type="ORF">EV147_2852</name>
</gene>
<protein>
    <submittedName>
        <fullName evidence="1">Uncharacterized protein</fullName>
    </submittedName>
</protein>